<gene>
    <name evidence="2" type="ORF">UFOPK2242_01233</name>
    <name evidence="3" type="ORF">UFOPK2996_01196</name>
    <name evidence="4" type="ORF">UFOPK3974_00208</name>
    <name evidence="5" type="ORF">UFOPK4071_00710</name>
</gene>
<reference evidence="2" key="1">
    <citation type="submission" date="2020-05" db="EMBL/GenBank/DDBJ databases">
        <authorList>
            <person name="Chiriac C."/>
            <person name="Salcher M."/>
            <person name="Ghai R."/>
            <person name="Kavagutti S V."/>
        </authorList>
    </citation>
    <scope>NUCLEOTIDE SEQUENCE</scope>
</reference>
<evidence type="ECO:0000256" key="1">
    <source>
        <dbReference type="SAM" id="Phobius"/>
    </source>
</evidence>
<feature type="transmembrane region" description="Helical" evidence="1">
    <location>
        <begin position="44"/>
        <end position="60"/>
    </location>
</feature>
<dbReference type="EMBL" id="CAEZWM010000174">
    <property type="protein sequence ID" value="CAB4666263.1"/>
    <property type="molecule type" value="Genomic_DNA"/>
</dbReference>
<keyword evidence="1" id="KW-1133">Transmembrane helix</keyword>
<evidence type="ECO:0000313" key="2">
    <source>
        <dbReference type="EMBL" id="CAB4666263.1"/>
    </source>
</evidence>
<dbReference type="EMBL" id="CAFAAH010000179">
    <property type="protein sequence ID" value="CAB4803532.1"/>
    <property type="molecule type" value="Genomic_DNA"/>
</dbReference>
<evidence type="ECO:0000313" key="4">
    <source>
        <dbReference type="EMBL" id="CAB4978273.1"/>
    </source>
</evidence>
<keyword evidence="1" id="KW-0812">Transmembrane</keyword>
<accession>A0A6J6M101</accession>
<dbReference type="EMBL" id="CAFBOR010000015">
    <property type="protein sequence ID" value="CAB4978273.1"/>
    <property type="molecule type" value="Genomic_DNA"/>
</dbReference>
<name>A0A6J6M101_9ZZZZ</name>
<dbReference type="AlphaFoldDB" id="A0A6J6M101"/>
<keyword evidence="1" id="KW-0472">Membrane</keyword>
<feature type="transmembrane region" description="Helical" evidence="1">
    <location>
        <begin position="66"/>
        <end position="83"/>
    </location>
</feature>
<evidence type="ECO:0000313" key="5">
    <source>
        <dbReference type="EMBL" id="CAB5010855.1"/>
    </source>
</evidence>
<proteinExistence type="predicted"/>
<sequence length="124" mass="13539">MPMPLSDDEQRILREIEANLTATDPQLVQQVSETTLYRHATRNIRWAALGFVAGLVLLVLTFTQVLLLGVVGFLGMLVSLLVIERNARAMGKAGIANLGDTMKNGPLSGVADRFRMRPTSDESS</sequence>
<organism evidence="2">
    <name type="scientific">freshwater metagenome</name>
    <dbReference type="NCBI Taxonomy" id="449393"/>
    <lineage>
        <taxon>unclassified sequences</taxon>
        <taxon>metagenomes</taxon>
        <taxon>ecological metagenomes</taxon>
    </lineage>
</organism>
<protein>
    <submittedName>
        <fullName evidence="2">Unannotated protein</fullName>
    </submittedName>
</protein>
<evidence type="ECO:0000313" key="3">
    <source>
        <dbReference type="EMBL" id="CAB4803532.1"/>
    </source>
</evidence>
<dbReference type="EMBL" id="CAFBPF010000074">
    <property type="protein sequence ID" value="CAB5010855.1"/>
    <property type="molecule type" value="Genomic_DNA"/>
</dbReference>
<dbReference type="Pfam" id="PF11239">
    <property type="entry name" value="DUF3040"/>
    <property type="match status" value="1"/>
</dbReference>
<dbReference type="InterPro" id="IPR021401">
    <property type="entry name" value="DUF3040"/>
</dbReference>